<gene>
    <name evidence="3" type="ORF">ALP65_03815</name>
    <name evidence="1" type="ORF">CCBH4851_00655</name>
    <name evidence="2" type="ORF">PAERUG_P19_London_7_VIM_2_05_10_03202</name>
</gene>
<proteinExistence type="predicted"/>
<name>A0A0C7CU82_PSEAI</name>
<protein>
    <submittedName>
        <fullName evidence="3">Uncharacterized protein</fullName>
    </submittedName>
</protein>
<evidence type="ECO:0000313" key="1">
    <source>
        <dbReference type="EMBL" id="ALI59354.1"/>
    </source>
</evidence>
<organism evidence="3 5">
    <name type="scientific">Pseudomonas aeruginosa</name>
    <dbReference type="NCBI Taxonomy" id="287"/>
    <lineage>
        <taxon>Bacteria</taxon>
        <taxon>Pseudomonadati</taxon>
        <taxon>Pseudomonadota</taxon>
        <taxon>Gammaproteobacteria</taxon>
        <taxon>Pseudomonadales</taxon>
        <taxon>Pseudomonadaceae</taxon>
        <taxon>Pseudomonas</taxon>
    </lineage>
</organism>
<dbReference type="EMBL" id="KT454971">
    <property type="protein sequence ID" value="ALI59354.1"/>
    <property type="molecule type" value="Genomic_DNA"/>
</dbReference>
<reference evidence="3 5" key="4">
    <citation type="submission" date="2018-08" db="EMBL/GenBank/DDBJ databases">
        <title>Recombination of ecologically and evolutionarily significant loci maintains genetic cohesion in the Pseudomonas syringae species complex.</title>
        <authorList>
            <person name="Dillon M."/>
            <person name="Thakur S."/>
            <person name="Almeida R.N.D."/>
            <person name="Weir B.S."/>
            <person name="Guttman D.S."/>
        </authorList>
    </citation>
    <scope>NUCLEOTIDE SEQUENCE [LARGE SCALE GENOMIC DNA]</scope>
    <source>
        <strain evidence="3 5">ICMP 7846</strain>
    </source>
</reference>
<dbReference type="PATRIC" id="fig|287.2537.peg.2276"/>
<reference evidence="4" key="1">
    <citation type="submission" date="2015-06" db="EMBL/GenBank/DDBJ databases">
        <authorList>
            <person name="Radhakrishnan Rajesh"/>
            <person name="Underwood Anthony"/>
            <person name="Al-Shahib Ali"/>
        </authorList>
    </citation>
    <scope>NUCLEOTIDE SEQUENCE [LARGE SCALE GENOMIC DNA]</scope>
    <source>
        <strain evidence="4">P19_London_7_VIM_2_05_10</strain>
    </source>
</reference>
<sequence length="88" mass="10141">MQEIYSEEQMRKALGLAETRPKKVRTEASQPVRYTIVELSVRKGGAGLPLRFEHRSRSISKVTAQLEAEKEAKRQGYQVWALLDIRQI</sequence>
<dbReference type="EMBL" id="RBSQ01000674">
    <property type="protein sequence ID" value="RMS54181.1"/>
    <property type="molecule type" value="Genomic_DNA"/>
</dbReference>
<dbReference type="EMBL" id="CVVU01000203">
    <property type="protein sequence ID" value="CRP02986.1"/>
    <property type="molecule type" value="Genomic_DNA"/>
</dbReference>
<evidence type="ECO:0000313" key="4">
    <source>
        <dbReference type="Proteomes" id="UP000045039"/>
    </source>
</evidence>
<reference evidence="2" key="2">
    <citation type="submission" date="2015-06" db="EMBL/GenBank/DDBJ databases">
        <authorList>
            <person name="Radhakrishnan R."/>
            <person name="Underwood A."/>
            <person name="Al-Shahib A."/>
        </authorList>
    </citation>
    <scope>NUCLEOTIDE SEQUENCE</scope>
    <source>
        <strain evidence="2">P19_London_7_VIM_2_05_10</strain>
    </source>
</reference>
<dbReference type="Proteomes" id="UP000045039">
    <property type="component" value="Unassembled WGS sequence"/>
</dbReference>
<accession>A0A0C7CU82</accession>
<evidence type="ECO:0000313" key="3">
    <source>
        <dbReference type="EMBL" id="RMS54181.1"/>
    </source>
</evidence>
<dbReference type="Proteomes" id="UP000270834">
    <property type="component" value="Unassembled WGS sequence"/>
</dbReference>
<dbReference type="AlphaFoldDB" id="A0A0C7CU82"/>
<evidence type="ECO:0000313" key="2">
    <source>
        <dbReference type="EMBL" id="CRP02986.1"/>
    </source>
</evidence>
<reference evidence="1" key="3">
    <citation type="submission" date="2015-08" db="EMBL/GenBank/DDBJ databases">
        <title>Pseudomonas aeruginosa strain CCBH4851 chromosome region.</title>
        <authorList>
            <person name="Silveira M.C."/>
            <person name="Carvalho-Assef A.P.D."/>
            <person name="Albano R.M."/>
        </authorList>
    </citation>
    <scope>NUCLEOTIDE SEQUENCE</scope>
    <source>
        <strain evidence="1">CCBH4851</strain>
    </source>
</reference>
<evidence type="ECO:0000313" key="5">
    <source>
        <dbReference type="Proteomes" id="UP000270834"/>
    </source>
</evidence>